<comment type="caution">
    <text evidence="2">The sequence shown here is derived from an EMBL/GenBank/DDBJ whole genome shotgun (WGS) entry which is preliminary data.</text>
</comment>
<dbReference type="PANTHER" id="PTHR39426">
    <property type="entry name" value="HOMOLOGY TO DEATH-ON-CURING PROTEIN OF PHAGE P1"/>
    <property type="match status" value="1"/>
</dbReference>
<protein>
    <recommendedName>
        <fullName evidence="1">Fido domain-containing protein</fullName>
    </recommendedName>
</protein>
<dbReference type="SUPFAM" id="SSF140931">
    <property type="entry name" value="Fic-like"/>
    <property type="match status" value="1"/>
</dbReference>
<dbReference type="GO" id="GO:0016301">
    <property type="term" value="F:kinase activity"/>
    <property type="evidence" value="ECO:0007669"/>
    <property type="project" value="InterPro"/>
</dbReference>
<dbReference type="PROSITE" id="PS51459">
    <property type="entry name" value="FIDO"/>
    <property type="match status" value="1"/>
</dbReference>
<dbReference type="AlphaFoldDB" id="A0A2V2MTN2"/>
<dbReference type="NCBIfam" id="TIGR01550">
    <property type="entry name" value="DOC_P1"/>
    <property type="match status" value="1"/>
</dbReference>
<sequence>MAIVTVDVLLKLHQVAILIYGGTDGILNEGTLYYLTEKTSHCSDPIIKATFLLHGIATMHPFFDGIKRTALMAANTVLGLHGLMITASNEVTVSFVLSVARGEKTENQVGIWIGKNSDMYRSY</sequence>
<organism evidence="2 3">
    <name type="scientific">Methanospirillum lacunae</name>
    <dbReference type="NCBI Taxonomy" id="668570"/>
    <lineage>
        <taxon>Archaea</taxon>
        <taxon>Methanobacteriati</taxon>
        <taxon>Methanobacteriota</taxon>
        <taxon>Stenosarchaea group</taxon>
        <taxon>Methanomicrobia</taxon>
        <taxon>Methanomicrobiales</taxon>
        <taxon>Methanospirillaceae</taxon>
        <taxon>Methanospirillum</taxon>
    </lineage>
</organism>
<keyword evidence="3" id="KW-1185">Reference proteome</keyword>
<dbReference type="GeneID" id="97550290"/>
<evidence type="ECO:0000259" key="1">
    <source>
        <dbReference type="PROSITE" id="PS51459"/>
    </source>
</evidence>
<dbReference type="Pfam" id="PF02661">
    <property type="entry name" value="Fic"/>
    <property type="match status" value="1"/>
</dbReference>
<dbReference type="OrthoDB" id="123270at2157"/>
<evidence type="ECO:0000313" key="3">
    <source>
        <dbReference type="Proteomes" id="UP000245657"/>
    </source>
</evidence>
<dbReference type="Proteomes" id="UP000245657">
    <property type="component" value="Unassembled WGS sequence"/>
</dbReference>
<dbReference type="InterPro" id="IPR006440">
    <property type="entry name" value="Doc"/>
</dbReference>
<dbReference type="Gene3D" id="1.20.120.1870">
    <property type="entry name" value="Fic/DOC protein, Fido domain"/>
    <property type="match status" value="1"/>
</dbReference>
<dbReference type="InterPro" id="IPR053737">
    <property type="entry name" value="Type_II_TA_Toxin"/>
</dbReference>
<feature type="domain" description="Fido" evidence="1">
    <location>
        <begin position="4"/>
        <end position="115"/>
    </location>
</feature>
<dbReference type="PANTHER" id="PTHR39426:SF1">
    <property type="entry name" value="HOMOLOGY TO DEATH-ON-CURING PROTEIN OF PHAGE P1"/>
    <property type="match status" value="1"/>
</dbReference>
<dbReference type="InterPro" id="IPR003812">
    <property type="entry name" value="Fido"/>
</dbReference>
<evidence type="ECO:0000313" key="2">
    <source>
        <dbReference type="EMBL" id="PWR71554.1"/>
    </source>
</evidence>
<accession>A0A2V2MTN2</accession>
<reference evidence="2 3" key="1">
    <citation type="submission" date="2018-05" db="EMBL/GenBank/DDBJ databases">
        <title>Draft genome of Methanospirillum lacunae Ki8-1.</title>
        <authorList>
            <person name="Dueholm M.S."/>
            <person name="Nielsen P.H."/>
            <person name="Bakmann L.F."/>
            <person name="Otzen D.E."/>
        </authorList>
    </citation>
    <scope>NUCLEOTIDE SEQUENCE [LARGE SCALE GENOMIC DNA]</scope>
    <source>
        <strain evidence="2 3">Ki8-1</strain>
    </source>
</reference>
<name>A0A2V2MTN2_9EURY</name>
<gene>
    <name evidence="2" type="ORF">DK846_11910</name>
</gene>
<dbReference type="RefSeq" id="WP_109969172.1">
    <property type="nucleotide sequence ID" value="NZ_CP176093.1"/>
</dbReference>
<dbReference type="EMBL" id="QGMY01000008">
    <property type="protein sequence ID" value="PWR71554.1"/>
    <property type="molecule type" value="Genomic_DNA"/>
</dbReference>
<dbReference type="InterPro" id="IPR036597">
    <property type="entry name" value="Fido-like_dom_sf"/>
</dbReference>
<proteinExistence type="predicted"/>